<keyword evidence="5 8" id="KW-0547">Nucleotide-binding</keyword>
<dbReference type="PIRSF" id="PIRSF006485">
    <property type="entry name" value="GTP-binding_EngA"/>
    <property type="match status" value="1"/>
</dbReference>
<feature type="compositionally biased region" description="Basic residues" evidence="11">
    <location>
        <begin position="494"/>
        <end position="516"/>
    </location>
</feature>
<keyword evidence="3 8" id="KW-0690">Ribosome biogenesis</keyword>
<dbReference type="RefSeq" id="WP_307348390.1">
    <property type="nucleotide sequence ID" value="NZ_JAUSVS010000002.1"/>
</dbReference>
<evidence type="ECO:0000256" key="8">
    <source>
        <dbReference type="HAMAP-Rule" id="MF_00195"/>
    </source>
</evidence>
<dbReference type="Pfam" id="PF14714">
    <property type="entry name" value="KH_dom-like"/>
    <property type="match status" value="1"/>
</dbReference>
<name>A0ABU0IST2_9CAUL</name>
<evidence type="ECO:0000256" key="7">
    <source>
        <dbReference type="ARBA" id="ARBA00032345"/>
    </source>
</evidence>
<dbReference type="PROSITE" id="PS51712">
    <property type="entry name" value="G_ENGA"/>
    <property type="match status" value="2"/>
</dbReference>
<gene>
    <name evidence="8" type="primary">der</name>
    <name evidence="13" type="ORF">QO010_001798</name>
</gene>
<dbReference type="Proteomes" id="UP001228905">
    <property type="component" value="Unassembled WGS sequence"/>
</dbReference>
<evidence type="ECO:0000256" key="9">
    <source>
        <dbReference type="PROSITE-ProRule" id="PRU01049"/>
    </source>
</evidence>
<evidence type="ECO:0000259" key="12">
    <source>
        <dbReference type="PROSITE" id="PS51712"/>
    </source>
</evidence>
<protein>
    <recommendedName>
        <fullName evidence="2 8">GTPase Der</fullName>
    </recommendedName>
    <alternativeName>
        <fullName evidence="7 8">GTP-binding protein EngA</fullName>
    </alternativeName>
</protein>
<feature type="domain" description="EngA-type G" evidence="12">
    <location>
        <begin position="178"/>
        <end position="353"/>
    </location>
</feature>
<evidence type="ECO:0000313" key="13">
    <source>
        <dbReference type="EMBL" id="MDQ0464027.1"/>
    </source>
</evidence>
<proteinExistence type="inferred from homology"/>
<feature type="binding site" evidence="8">
    <location>
        <begin position="56"/>
        <end position="60"/>
    </location>
    <ligand>
        <name>GTP</name>
        <dbReference type="ChEBI" id="CHEBI:37565"/>
        <label>1</label>
    </ligand>
</feature>
<feature type="domain" description="EngA-type G" evidence="12">
    <location>
        <begin position="3"/>
        <end position="167"/>
    </location>
</feature>
<dbReference type="CDD" id="cd01894">
    <property type="entry name" value="EngA1"/>
    <property type="match status" value="1"/>
</dbReference>
<comment type="similarity">
    <text evidence="1 8 9 10">Belongs to the TRAFAC class TrmE-Era-EngA-EngB-Septin-like GTPase superfamily. EngA (Der) GTPase family.</text>
</comment>
<feature type="binding site" evidence="8">
    <location>
        <begin position="231"/>
        <end position="235"/>
    </location>
    <ligand>
        <name>GTP</name>
        <dbReference type="ChEBI" id="CHEBI:37565"/>
        <label>2</label>
    </ligand>
</feature>
<dbReference type="PRINTS" id="PR00326">
    <property type="entry name" value="GTP1OBG"/>
</dbReference>
<feature type="compositionally biased region" description="Low complexity" evidence="11">
    <location>
        <begin position="526"/>
        <end position="547"/>
    </location>
</feature>
<evidence type="ECO:0000256" key="6">
    <source>
        <dbReference type="ARBA" id="ARBA00023134"/>
    </source>
</evidence>
<keyword evidence="4 10" id="KW-0677">Repeat</keyword>
<keyword evidence="14" id="KW-1185">Reference proteome</keyword>
<evidence type="ECO:0000313" key="14">
    <source>
        <dbReference type="Proteomes" id="UP001228905"/>
    </source>
</evidence>
<dbReference type="HAMAP" id="MF_00195">
    <property type="entry name" value="GTPase_Der"/>
    <property type="match status" value="1"/>
</dbReference>
<dbReference type="InterPro" id="IPR006073">
    <property type="entry name" value="GTP-bd"/>
</dbReference>
<dbReference type="NCBIfam" id="TIGR03594">
    <property type="entry name" value="GTPase_EngA"/>
    <property type="match status" value="1"/>
</dbReference>
<reference evidence="13 14" key="1">
    <citation type="submission" date="2023-07" db="EMBL/GenBank/DDBJ databases">
        <title>Genomic Encyclopedia of Type Strains, Phase IV (KMG-IV): sequencing the most valuable type-strain genomes for metagenomic binning, comparative biology and taxonomic classification.</title>
        <authorList>
            <person name="Goeker M."/>
        </authorList>
    </citation>
    <scope>NUCLEOTIDE SEQUENCE [LARGE SCALE GENOMIC DNA]</scope>
    <source>
        <strain evidence="13 14">DSM 18695</strain>
    </source>
</reference>
<dbReference type="SUPFAM" id="SSF52540">
    <property type="entry name" value="P-loop containing nucleoside triphosphate hydrolases"/>
    <property type="match status" value="2"/>
</dbReference>
<accession>A0ABU0IST2</accession>
<evidence type="ECO:0000256" key="1">
    <source>
        <dbReference type="ARBA" id="ARBA00008279"/>
    </source>
</evidence>
<dbReference type="InterPro" id="IPR016484">
    <property type="entry name" value="GTPase_Der"/>
</dbReference>
<dbReference type="InterPro" id="IPR027417">
    <property type="entry name" value="P-loop_NTPase"/>
</dbReference>
<feature type="binding site" evidence="8">
    <location>
        <begin position="184"/>
        <end position="191"/>
    </location>
    <ligand>
        <name>GTP</name>
        <dbReference type="ChEBI" id="CHEBI:37565"/>
        <label>2</label>
    </ligand>
</feature>
<dbReference type="Gene3D" id="3.30.300.20">
    <property type="match status" value="1"/>
</dbReference>
<feature type="binding site" evidence="8">
    <location>
        <begin position="119"/>
        <end position="122"/>
    </location>
    <ligand>
        <name>GTP</name>
        <dbReference type="ChEBI" id="CHEBI:37565"/>
        <label>1</label>
    </ligand>
</feature>
<dbReference type="NCBIfam" id="TIGR00231">
    <property type="entry name" value="small_GTP"/>
    <property type="match status" value="2"/>
</dbReference>
<dbReference type="InterPro" id="IPR005225">
    <property type="entry name" value="Small_GTP-bd"/>
</dbReference>
<comment type="subunit">
    <text evidence="8">Associates with the 50S ribosomal subunit.</text>
</comment>
<comment type="function">
    <text evidence="8 10">GTPase that plays an essential role in the late steps of ribosome biogenesis.</text>
</comment>
<dbReference type="EMBL" id="JAUSVS010000002">
    <property type="protein sequence ID" value="MDQ0464027.1"/>
    <property type="molecule type" value="Genomic_DNA"/>
</dbReference>
<evidence type="ECO:0000256" key="11">
    <source>
        <dbReference type="SAM" id="MobiDB-lite"/>
    </source>
</evidence>
<dbReference type="InterPro" id="IPR015946">
    <property type="entry name" value="KH_dom-like_a/b"/>
</dbReference>
<dbReference type="InterPro" id="IPR032859">
    <property type="entry name" value="KH_dom-like"/>
</dbReference>
<dbReference type="CDD" id="cd01895">
    <property type="entry name" value="EngA2"/>
    <property type="match status" value="1"/>
</dbReference>
<comment type="caution">
    <text evidence="8">Lacks conserved residue(s) required for the propagation of feature annotation.</text>
</comment>
<comment type="caution">
    <text evidence="13">The sequence shown here is derived from an EMBL/GenBank/DDBJ whole genome shotgun (WGS) entry which is preliminary data.</text>
</comment>
<sequence length="547" mass="59929">MPLKLAIVGRPNVGKSTLFNRLAGKKLAIVDDRPGVTRDRRFATGNIGDLDLALIDTAGFEDVDDDSLEARMRAQTELAIDECDVALFLIDAREGITPMDEVFAELLRRKDKPVLLAANKAEGRQGESGALEAYNLGLGEPLQISGEHGEGMADLYAALAVYAEPFEDEEEVDTENPIKLAIVGRPNAGKSTLVNRLLGEDRMLTGPEAGITRDAIPVDWEWDGRKVRLVDTAGLRRKARIHEKLEKLSTHDSIRAITFAEVVVLVMDATHPFEIQDLQIADLVEREGRGLVFVLAKWDLVEDPQAQLKAFIEHAERMLPQVRGAPVIALSAETGKGVDRLMPAVIKLHRDWSTKVKTRDLNDWLAMAVQRHPPPAVGGRRVKPKYMAQTKARPPTFVLFSSRADQMPEHYRRYLVHSLRESFDMPGVPIRITVKTGKNPYTEEVEGAPGSRKKAAEALAKATPLDAAVNTETPPKPKKPRHKPAPKGAGGGKSAHKAKMAIVARKKPSTRPKKAVFKGPKAGVARPGSSKPRSGPKPGRPSRPSSR</sequence>
<dbReference type="PANTHER" id="PTHR43834">
    <property type="entry name" value="GTPASE DER"/>
    <property type="match status" value="1"/>
</dbReference>
<feature type="compositionally biased region" description="Basic residues" evidence="11">
    <location>
        <begin position="476"/>
        <end position="485"/>
    </location>
</feature>
<feature type="region of interest" description="Disordered" evidence="11">
    <location>
        <begin position="441"/>
        <end position="547"/>
    </location>
</feature>
<dbReference type="Gene3D" id="3.40.50.300">
    <property type="entry name" value="P-loop containing nucleotide triphosphate hydrolases"/>
    <property type="match status" value="2"/>
</dbReference>
<feature type="binding site" evidence="8">
    <location>
        <begin position="9"/>
        <end position="16"/>
    </location>
    <ligand>
        <name>GTP</name>
        <dbReference type="ChEBI" id="CHEBI:37565"/>
        <label>1</label>
    </ligand>
</feature>
<dbReference type="InterPro" id="IPR031166">
    <property type="entry name" value="G_ENGA"/>
</dbReference>
<evidence type="ECO:0000256" key="4">
    <source>
        <dbReference type="ARBA" id="ARBA00022737"/>
    </source>
</evidence>
<keyword evidence="6 8" id="KW-0342">GTP-binding</keyword>
<evidence type="ECO:0000256" key="3">
    <source>
        <dbReference type="ARBA" id="ARBA00022517"/>
    </source>
</evidence>
<evidence type="ECO:0000256" key="2">
    <source>
        <dbReference type="ARBA" id="ARBA00020953"/>
    </source>
</evidence>
<dbReference type="Pfam" id="PF01926">
    <property type="entry name" value="MMR_HSR1"/>
    <property type="match status" value="2"/>
</dbReference>
<evidence type="ECO:0000256" key="5">
    <source>
        <dbReference type="ARBA" id="ARBA00022741"/>
    </source>
</evidence>
<organism evidence="13 14">
    <name type="scientific">Caulobacter ginsengisoli</name>
    <dbReference type="NCBI Taxonomy" id="400775"/>
    <lineage>
        <taxon>Bacteria</taxon>
        <taxon>Pseudomonadati</taxon>
        <taxon>Pseudomonadota</taxon>
        <taxon>Alphaproteobacteria</taxon>
        <taxon>Caulobacterales</taxon>
        <taxon>Caulobacteraceae</taxon>
        <taxon>Caulobacter</taxon>
    </lineage>
</organism>
<dbReference type="PANTHER" id="PTHR43834:SF6">
    <property type="entry name" value="GTPASE DER"/>
    <property type="match status" value="1"/>
</dbReference>
<evidence type="ECO:0000256" key="10">
    <source>
        <dbReference type="RuleBase" id="RU004481"/>
    </source>
</evidence>